<reference evidence="1" key="1">
    <citation type="submission" date="2021-06" db="EMBL/GenBank/DDBJ databases">
        <authorList>
            <person name="Kallberg Y."/>
            <person name="Tangrot J."/>
            <person name="Rosling A."/>
        </authorList>
    </citation>
    <scope>NUCLEOTIDE SEQUENCE</scope>
    <source>
        <strain evidence="1">MA453B</strain>
    </source>
</reference>
<comment type="caution">
    <text evidence="1">The sequence shown here is derived from an EMBL/GenBank/DDBJ whole genome shotgun (WGS) entry which is preliminary data.</text>
</comment>
<accession>A0A9N9K9P2</accession>
<dbReference type="AlphaFoldDB" id="A0A9N9K9P2"/>
<keyword evidence="2" id="KW-1185">Reference proteome</keyword>
<protein>
    <submittedName>
        <fullName evidence="1">11301_t:CDS:1</fullName>
    </submittedName>
</protein>
<name>A0A9N9K9P2_9GLOM</name>
<proteinExistence type="predicted"/>
<sequence>DSWEHHKVEMDFEIGFTSLERLDSSSGKKDLHSEAQLKIRATYLEILNNELFNDNDDNDSTKKSKN</sequence>
<gene>
    <name evidence="1" type="ORF">DERYTH_LOCUS26710</name>
</gene>
<evidence type="ECO:0000313" key="2">
    <source>
        <dbReference type="Proteomes" id="UP000789405"/>
    </source>
</evidence>
<organism evidence="1 2">
    <name type="scientific">Dentiscutata erythropus</name>
    <dbReference type="NCBI Taxonomy" id="1348616"/>
    <lineage>
        <taxon>Eukaryota</taxon>
        <taxon>Fungi</taxon>
        <taxon>Fungi incertae sedis</taxon>
        <taxon>Mucoromycota</taxon>
        <taxon>Glomeromycotina</taxon>
        <taxon>Glomeromycetes</taxon>
        <taxon>Diversisporales</taxon>
        <taxon>Gigasporaceae</taxon>
        <taxon>Dentiscutata</taxon>
    </lineage>
</organism>
<dbReference type="EMBL" id="CAJVPY010057263">
    <property type="protein sequence ID" value="CAG8818965.1"/>
    <property type="molecule type" value="Genomic_DNA"/>
</dbReference>
<feature type="non-terminal residue" evidence="1">
    <location>
        <position position="66"/>
    </location>
</feature>
<feature type="non-terminal residue" evidence="1">
    <location>
        <position position="1"/>
    </location>
</feature>
<dbReference type="Proteomes" id="UP000789405">
    <property type="component" value="Unassembled WGS sequence"/>
</dbReference>
<evidence type="ECO:0000313" key="1">
    <source>
        <dbReference type="EMBL" id="CAG8818965.1"/>
    </source>
</evidence>